<evidence type="ECO:0000256" key="1">
    <source>
        <dbReference type="ARBA" id="ARBA00010312"/>
    </source>
</evidence>
<dbReference type="InterPro" id="IPR009010">
    <property type="entry name" value="Asp_de-COase-like_dom_sf"/>
</dbReference>
<dbReference type="Gene3D" id="2.40.40.20">
    <property type="match status" value="1"/>
</dbReference>
<evidence type="ECO:0000256" key="2">
    <source>
        <dbReference type="ARBA" id="ARBA00022723"/>
    </source>
</evidence>
<comment type="similarity">
    <text evidence="1">Belongs to the prokaryotic molybdopterin-containing oxidoreductase family.</text>
</comment>
<dbReference type="InterPro" id="IPR006963">
    <property type="entry name" value="Mopterin_OxRdtase_4Fe-4S_dom"/>
</dbReference>
<evidence type="ECO:0000256" key="3">
    <source>
        <dbReference type="ARBA" id="ARBA00023004"/>
    </source>
</evidence>
<keyword evidence="3" id="KW-0408">Iron</keyword>
<dbReference type="Gene3D" id="3.40.50.740">
    <property type="match status" value="1"/>
</dbReference>
<dbReference type="Pfam" id="PF00384">
    <property type="entry name" value="Molybdopterin"/>
    <property type="match status" value="1"/>
</dbReference>
<dbReference type="Pfam" id="PF01568">
    <property type="entry name" value="Molydop_binding"/>
    <property type="match status" value="1"/>
</dbReference>
<dbReference type="SUPFAM" id="SSF53706">
    <property type="entry name" value="Formate dehydrogenase/DMSO reductase, domains 1-3"/>
    <property type="match status" value="1"/>
</dbReference>
<dbReference type="Pfam" id="PF04879">
    <property type="entry name" value="Molybdop_Fe4S4"/>
    <property type="match status" value="1"/>
</dbReference>
<dbReference type="EMBL" id="CP073078">
    <property type="protein sequence ID" value="QUD90510.1"/>
    <property type="molecule type" value="Genomic_DNA"/>
</dbReference>
<evidence type="ECO:0000259" key="5">
    <source>
        <dbReference type="PROSITE" id="PS51669"/>
    </source>
</evidence>
<sequence length="727" mass="78003">MKLDLECSHTICRACHAQCALVVEMKDGVPAKLYGDKDNPIYHGFSCIKGRELAAYHTAPSRLLKSLKRQDDGGFAPIGSQAMMDEIAARVGDLVARHGPRSVALYIGTHGYNNFASSAFANAFLKAIGSPMSFTSVTIDQPGKAISLMLHGAWLAGTPTIEHWDVLTLVGSNPIVSMNGGLGMNPARQLHQARQRGMKLVVIDPRRTDCAAQADVHLAVRPGEDPAVLAAIARELIASGRFDRDFVEAEADGLQRLSEQLSPFTPEFAAARADVDPDAIRRAALIIGEARRGAFSAGTGPNMAGRGNLTEYLVKTLMTLKGFWRRAGEEVANPGVLIKPAPAIAASPGPAKAWDLGERLRVRGLAQCAAGLPTAGLAEEILTPGEGQVRALFVLGGNPVLAWPDQFRTVEAMKALDLLVTFDPHLSATGKLAHYVVAPTLPLEVCSPTALNEMLGNFGPGWGFQRPYAQWAEPLMASPEGSDVLEEWEVFHGLAARLGKPLTIASVSLLDPAEAAAQATTVAPGEPLDSERVWAMLLKGAPVPFEDVRRATEGRLFERPRTLVAKKPEGWTGRLQIGAAPMMDELAAIAAEAPADDPFPYRLISRRLRDVLNSCWHEMDSLKRAQATNPAYIHPEDMAALGLAAGDIVEIESAYAAIRGVVEPAPDVRRGCLAMTHAWGAAPGEDDDPRIAGANTGRLTPVDRDFDPYSGIPRMSAIPVRLRRIEI</sequence>
<dbReference type="RefSeq" id="WP_211940561.1">
    <property type="nucleotide sequence ID" value="NZ_CP073078.1"/>
</dbReference>
<dbReference type="InterPro" id="IPR006657">
    <property type="entry name" value="MoPterin_dinucl-bd_dom"/>
</dbReference>
<dbReference type="InterPro" id="IPR006656">
    <property type="entry name" value="Mopterin_OxRdtase"/>
</dbReference>
<dbReference type="GO" id="GO:0046872">
    <property type="term" value="F:metal ion binding"/>
    <property type="evidence" value="ECO:0007669"/>
    <property type="project" value="UniProtKB-KW"/>
</dbReference>
<reference evidence="6" key="1">
    <citation type="submission" date="2021-04" db="EMBL/GenBank/DDBJ databases">
        <title>The complete genome sequence of Caulobacter sp. S6.</title>
        <authorList>
            <person name="Tang Y."/>
            <person name="Ouyang W."/>
            <person name="Liu Q."/>
            <person name="Huang B."/>
            <person name="Guo Z."/>
            <person name="Lei P."/>
        </authorList>
    </citation>
    <scope>NUCLEOTIDE SEQUENCE</scope>
    <source>
        <strain evidence="6">S6</strain>
    </source>
</reference>
<organism evidence="6 7">
    <name type="scientific">Phenylobacterium montanum</name>
    <dbReference type="NCBI Taxonomy" id="2823693"/>
    <lineage>
        <taxon>Bacteria</taxon>
        <taxon>Pseudomonadati</taxon>
        <taxon>Pseudomonadota</taxon>
        <taxon>Alphaproteobacteria</taxon>
        <taxon>Caulobacterales</taxon>
        <taxon>Caulobacteraceae</taxon>
        <taxon>Phenylobacterium</taxon>
    </lineage>
</organism>
<dbReference type="PANTHER" id="PTHR43742:SF2">
    <property type="entry name" value="ASSIMILATORY NITRATE REDUCTASE CATALYTIC SUBUNIT"/>
    <property type="match status" value="1"/>
</dbReference>
<dbReference type="PANTHER" id="PTHR43742">
    <property type="entry name" value="TRIMETHYLAMINE-N-OXIDE REDUCTASE"/>
    <property type="match status" value="1"/>
</dbReference>
<evidence type="ECO:0000313" key="7">
    <source>
        <dbReference type="Proteomes" id="UP000676409"/>
    </source>
</evidence>
<dbReference type="Gene3D" id="2.20.25.90">
    <property type="entry name" value="ADC-like domains"/>
    <property type="match status" value="1"/>
</dbReference>
<dbReference type="AlphaFoldDB" id="A0A975IX44"/>
<protein>
    <submittedName>
        <fullName evidence="6">Molybdopterin-dependent oxidoreductase</fullName>
    </submittedName>
</protein>
<evidence type="ECO:0000256" key="4">
    <source>
        <dbReference type="ARBA" id="ARBA00023014"/>
    </source>
</evidence>
<evidence type="ECO:0000313" key="6">
    <source>
        <dbReference type="EMBL" id="QUD90510.1"/>
    </source>
</evidence>
<dbReference type="KEGG" id="caul:KCG34_11910"/>
<dbReference type="SUPFAM" id="SSF50692">
    <property type="entry name" value="ADC-like"/>
    <property type="match status" value="1"/>
</dbReference>
<proteinExistence type="inferred from homology"/>
<dbReference type="GO" id="GO:0043546">
    <property type="term" value="F:molybdopterin cofactor binding"/>
    <property type="evidence" value="ECO:0007669"/>
    <property type="project" value="InterPro"/>
</dbReference>
<keyword evidence="7" id="KW-1185">Reference proteome</keyword>
<dbReference type="Gene3D" id="3.40.228.10">
    <property type="entry name" value="Dimethylsulfoxide Reductase, domain 2"/>
    <property type="match status" value="1"/>
</dbReference>
<feature type="domain" description="4Fe-4S Mo/W bis-MGD-type" evidence="5">
    <location>
        <begin position="5"/>
        <end position="61"/>
    </location>
</feature>
<keyword evidence="4" id="KW-0411">Iron-sulfur</keyword>
<dbReference type="GO" id="GO:0016491">
    <property type="term" value="F:oxidoreductase activity"/>
    <property type="evidence" value="ECO:0007669"/>
    <property type="project" value="InterPro"/>
</dbReference>
<accession>A0A975IX44</accession>
<dbReference type="SMART" id="SM00926">
    <property type="entry name" value="Molybdop_Fe4S4"/>
    <property type="match status" value="1"/>
</dbReference>
<keyword evidence="2" id="KW-0479">Metal-binding</keyword>
<dbReference type="Proteomes" id="UP000676409">
    <property type="component" value="Chromosome"/>
</dbReference>
<gene>
    <name evidence="6" type="ORF">KCG34_11910</name>
</gene>
<dbReference type="InterPro" id="IPR050612">
    <property type="entry name" value="Prok_Mopterin_Oxidored"/>
</dbReference>
<dbReference type="GO" id="GO:0051536">
    <property type="term" value="F:iron-sulfur cluster binding"/>
    <property type="evidence" value="ECO:0007669"/>
    <property type="project" value="UniProtKB-KW"/>
</dbReference>
<dbReference type="PROSITE" id="PS51669">
    <property type="entry name" value="4FE4S_MOW_BIS_MGD"/>
    <property type="match status" value="1"/>
</dbReference>
<name>A0A975IX44_9CAUL</name>